<dbReference type="Pfam" id="PF13466">
    <property type="entry name" value="STAS_2"/>
    <property type="match status" value="1"/>
</dbReference>
<keyword evidence="3" id="KW-1185">Reference proteome</keyword>
<dbReference type="PROSITE" id="PS50801">
    <property type="entry name" value="STAS"/>
    <property type="match status" value="1"/>
</dbReference>
<reference evidence="2 3" key="1">
    <citation type="submission" date="2019-01" db="EMBL/GenBank/DDBJ databases">
        <title>Pseudoxanthomonas composti sp. nov., isolated from compost.</title>
        <authorList>
            <person name="Yang G."/>
        </authorList>
    </citation>
    <scope>NUCLEOTIDE SEQUENCE [LARGE SCALE GENOMIC DNA]</scope>
    <source>
        <strain evidence="2 3">GSS15</strain>
    </source>
</reference>
<dbReference type="OrthoDB" id="7068790at2"/>
<sequence length="103" mass="10814">MSILTLGEDLGIEASAELKQILSPHLEQATALSLDGGEVARVHTASMQVLCAFVRSRREAGYATDFSACSDTLRNAARTLGLAQTLGLSSPDHDKQAATENAA</sequence>
<proteinExistence type="predicted"/>
<dbReference type="Proteomes" id="UP000289784">
    <property type="component" value="Unassembled WGS sequence"/>
</dbReference>
<organism evidence="2 3">
    <name type="scientific">Pseudoxanthomonas composti</name>
    <dbReference type="NCBI Taxonomy" id="2137479"/>
    <lineage>
        <taxon>Bacteria</taxon>
        <taxon>Pseudomonadati</taxon>
        <taxon>Pseudomonadota</taxon>
        <taxon>Gammaproteobacteria</taxon>
        <taxon>Lysobacterales</taxon>
        <taxon>Lysobacteraceae</taxon>
        <taxon>Pseudoxanthomonas</taxon>
    </lineage>
</organism>
<dbReference type="InterPro" id="IPR052746">
    <property type="entry name" value="MlaB_ABC_Transporter"/>
</dbReference>
<evidence type="ECO:0000259" key="1">
    <source>
        <dbReference type="PROSITE" id="PS50801"/>
    </source>
</evidence>
<dbReference type="InterPro" id="IPR036513">
    <property type="entry name" value="STAS_dom_sf"/>
</dbReference>
<dbReference type="InterPro" id="IPR058548">
    <property type="entry name" value="MlaB-like_STAS"/>
</dbReference>
<dbReference type="AlphaFoldDB" id="A0A4Q1JSJ8"/>
<dbReference type="RefSeq" id="WP_129471895.1">
    <property type="nucleotide sequence ID" value="NZ_SAWZ01000008.1"/>
</dbReference>
<evidence type="ECO:0000313" key="2">
    <source>
        <dbReference type="EMBL" id="RXR02628.1"/>
    </source>
</evidence>
<dbReference type="EMBL" id="SAWZ01000008">
    <property type="protein sequence ID" value="RXR02628.1"/>
    <property type="molecule type" value="Genomic_DNA"/>
</dbReference>
<name>A0A4Q1JSJ8_9GAMM</name>
<gene>
    <name evidence="2" type="ORF">EPA99_14170</name>
</gene>
<accession>A0A4Q1JSJ8</accession>
<evidence type="ECO:0000313" key="3">
    <source>
        <dbReference type="Proteomes" id="UP000289784"/>
    </source>
</evidence>
<dbReference type="SUPFAM" id="SSF52091">
    <property type="entry name" value="SpoIIaa-like"/>
    <property type="match status" value="1"/>
</dbReference>
<dbReference type="Gene3D" id="3.30.750.24">
    <property type="entry name" value="STAS domain"/>
    <property type="match status" value="1"/>
</dbReference>
<protein>
    <submittedName>
        <fullName evidence="2">STAS domain-containing protein</fullName>
    </submittedName>
</protein>
<dbReference type="PANTHER" id="PTHR35849:SF2">
    <property type="entry name" value="BLR2341 PROTEIN"/>
    <property type="match status" value="1"/>
</dbReference>
<feature type="domain" description="STAS" evidence="1">
    <location>
        <begin position="1"/>
        <end position="102"/>
    </location>
</feature>
<comment type="caution">
    <text evidence="2">The sequence shown here is derived from an EMBL/GenBank/DDBJ whole genome shotgun (WGS) entry which is preliminary data.</text>
</comment>
<dbReference type="PANTHER" id="PTHR35849">
    <property type="entry name" value="BLR2341 PROTEIN"/>
    <property type="match status" value="1"/>
</dbReference>
<dbReference type="InterPro" id="IPR002645">
    <property type="entry name" value="STAS_dom"/>
</dbReference>